<sequence length="245" mass="27948">MKKITLLACLVLSCIQSFSQQLNAKSTDHNGVARDTAIRSDIRDRLVELALQNPAYRIATYERDKTVYELNKAGGAWLNYVVASVNINEISIGSYNHNDANKNNLYYPLWNIGVNVPLGSLIGKPNDVKIARANLKITTEQQQVLAQQLKAEVLARYEDYVSKRELLQLQNDITDENYNDYSQAEAKYSAGTITYEEYSVSSKRYNTEQINKMNLERDVKVTKIRVEEMIGRNLEDIYLDKPLAK</sequence>
<dbReference type="STRING" id="1335309.GA0116948_11496"/>
<dbReference type="GO" id="GO:0015562">
    <property type="term" value="F:efflux transmembrane transporter activity"/>
    <property type="evidence" value="ECO:0007669"/>
    <property type="project" value="InterPro"/>
</dbReference>
<evidence type="ECO:0000256" key="1">
    <source>
        <dbReference type="SAM" id="SignalP"/>
    </source>
</evidence>
<dbReference type="EMBL" id="FMAR01000014">
    <property type="protein sequence ID" value="SCC55733.1"/>
    <property type="molecule type" value="Genomic_DNA"/>
</dbReference>
<dbReference type="OrthoDB" id="654651at2"/>
<protein>
    <submittedName>
        <fullName evidence="2">Outer membrane efflux protein</fullName>
    </submittedName>
</protein>
<dbReference type="AlphaFoldDB" id="A0A1C4FJB1"/>
<keyword evidence="3" id="KW-1185">Reference proteome</keyword>
<accession>A0A1C4FJB1</accession>
<evidence type="ECO:0000313" key="2">
    <source>
        <dbReference type="EMBL" id="SCC55733.1"/>
    </source>
</evidence>
<dbReference type="Gene3D" id="1.20.1600.10">
    <property type="entry name" value="Outer membrane efflux proteins (OEP)"/>
    <property type="match status" value="1"/>
</dbReference>
<feature type="signal peptide" evidence="1">
    <location>
        <begin position="1"/>
        <end position="24"/>
    </location>
</feature>
<keyword evidence="1" id="KW-0732">Signal</keyword>
<dbReference type="SUPFAM" id="SSF56954">
    <property type="entry name" value="Outer membrane efflux proteins (OEP)"/>
    <property type="match status" value="1"/>
</dbReference>
<evidence type="ECO:0000313" key="3">
    <source>
        <dbReference type="Proteomes" id="UP000242818"/>
    </source>
</evidence>
<gene>
    <name evidence="2" type="ORF">GA0116948_11496</name>
</gene>
<dbReference type="Proteomes" id="UP000242818">
    <property type="component" value="Unassembled WGS sequence"/>
</dbReference>
<dbReference type="RefSeq" id="WP_089714403.1">
    <property type="nucleotide sequence ID" value="NZ_FMAR01000014.1"/>
</dbReference>
<feature type="chain" id="PRO_5008691928" evidence="1">
    <location>
        <begin position="25"/>
        <end position="245"/>
    </location>
</feature>
<proteinExistence type="predicted"/>
<organism evidence="2 3">
    <name type="scientific">Chitinophaga costaii</name>
    <dbReference type="NCBI Taxonomy" id="1335309"/>
    <lineage>
        <taxon>Bacteria</taxon>
        <taxon>Pseudomonadati</taxon>
        <taxon>Bacteroidota</taxon>
        <taxon>Chitinophagia</taxon>
        <taxon>Chitinophagales</taxon>
        <taxon>Chitinophagaceae</taxon>
        <taxon>Chitinophaga</taxon>
    </lineage>
</organism>
<name>A0A1C4FJB1_9BACT</name>
<reference evidence="2 3" key="1">
    <citation type="submission" date="2016-08" db="EMBL/GenBank/DDBJ databases">
        <authorList>
            <person name="Seilhamer J.J."/>
        </authorList>
    </citation>
    <scope>NUCLEOTIDE SEQUENCE [LARGE SCALE GENOMIC DNA]</scope>
    <source>
        <strain evidence="2 3">A37T2</strain>
    </source>
</reference>